<evidence type="ECO:0000313" key="6">
    <source>
        <dbReference type="Proteomes" id="UP000824165"/>
    </source>
</evidence>
<evidence type="ECO:0000259" key="4">
    <source>
        <dbReference type="Pfam" id="PF13472"/>
    </source>
</evidence>
<feature type="chain" id="PRO_5039590832" description="SGNH hydrolase-type esterase domain-containing protein" evidence="3">
    <location>
        <begin position="26"/>
        <end position="1166"/>
    </location>
</feature>
<keyword evidence="3" id="KW-0732">Signal</keyword>
<evidence type="ECO:0000256" key="2">
    <source>
        <dbReference type="ARBA" id="ARBA00022801"/>
    </source>
</evidence>
<keyword evidence="2" id="KW-0378">Hydrolase</keyword>
<comment type="similarity">
    <text evidence="1">Belongs to the 'GDSL' lipolytic enzyme family.</text>
</comment>
<dbReference type="InterPro" id="IPR037459">
    <property type="entry name" value="RhgT-like"/>
</dbReference>
<dbReference type="Gene3D" id="2.160.20.110">
    <property type="match status" value="2"/>
</dbReference>
<dbReference type="PANTHER" id="PTHR43695:SF1">
    <property type="entry name" value="RHAMNOGALACTURONAN ACETYLESTERASE"/>
    <property type="match status" value="1"/>
</dbReference>
<protein>
    <recommendedName>
        <fullName evidence="4">SGNH hydrolase-type esterase domain-containing protein</fullName>
    </recommendedName>
</protein>
<accession>A0A9D1KQK8</accession>
<comment type="caution">
    <text evidence="5">The sequence shown here is derived from an EMBL/GenBank/DDBJ whole genome shotgun (WGS) entry which is preliminary data.</text>
</comment>
<dbReference type="Gene3D" id="3.40.50.1110">
    <property type="entry name" value="SGNH hydrolase"/>
    <property type="match status" value="1"/>
</dbReference>
<name>A0A9D1KQK8_9FIRM</name>
<evidence type="ECO:0000256" key="3">
    <source>
        <dbReference type="SAM" id="SignalP"/>
    </source>
</evidence>
<dbReference type="EMBL" id="DVLU01000076">
    <property type="protein sequence ID" value="HIT85770.1"/>
    <property type="molecule type" value="Genomic_DNA"/>
</dbReference>
<feature type="signal peptide" evidence="3">
    <location>
        <begin position="1"/>
        <end position="25"/>
    </location>
</feature>
<reference evidence="5" key="1">
    <citation type="submission" date="2020-10" db="EMBL/GenBank/DDBJ databases">
        <authorList>
            <person name="Gilroy R."/>
        </authorList>
    </citation>
    <scope>NUCLEOTIDE SEQUENCE</scope>
    <source>
        <strain evidence="5">CHK181-108</strain>
    </source>
</reference>
<sequence length="1166" mass="128052">MKVKNMLSALLVPVIAACSVQMSFAAGGSGTGTAEDPYLISSVEDWNEFGEYVMSDGDNGAGEHWKLTADIDFSGYDGGWITPVGKYDVGNGTNELPEGTSFKGHLDGGGHVVKNYTINAVQNELGNHGAFGLFSAIGGDAVIENLGAENVTLRMGENWIYISAGAVAGTMIGNAKITNCYSKNVICDNANPDGQYITSGGLAGSMYDSASVINSYGRLFTPGTNVMYYGGIVGGIYSTNTSIQKCYSDTTIGVADAGAWGGGWWEMYYPDTTTLPWPYAYYSQETPVGYIGETQTAEKLKNVPDELKAVFEADSNNINGGYPIFSWQRQQNVLNGSGTESDPYLIEDTYDFYTFAETVDTDNKYFKLTSDIDLNNAVWKPIGSAENPFKGDFDGNGHVIKNYRLNLTVDYTTYGLFAYAGGNSCIHNLGIENVTAMLYQWHWNEMFGGLVGEMNDNASVRECYVKHVSYELQWDPWPLFNEHPEGQGQFHTAGGLIGILNGDGVEVASCYALGVEEDHKDGTGDYAGLSYEYIMYDSGLIGRGEVFRSVSDCYSDTYVVQNKLGTKVFNSYQTMNNSEWYDGYTWGAYLSDVRYISWNWSSAYVPGELSASGYDCFPSLKWENSGGKYLNYVKEGRMSKENIDEIFAADGATCEPIWEEDMVSLVMNLPQGSHIAYDVNLTADKYYKVSFKSRTLHAGTESELVFRLGDEDLTELLQNKTIGDKWETTAVYVKPSESGPVMLGIAGSVDMLIDDVEVVEVDADIEQTMLDNSVYIYNKLDELDSDLYTQKKICGGVEVQYYSEYIAPDGKLQNLPIGLGSVEDTLNAVMKIADRQVTRTIPVTIKETEPIDILNIGMVDAEGGTVYSIENASRIDKVYANINDAGAEAKLYVALYTDSALTGIRICDLAEEMNVGLDVNGADTVKLFVFDGTLKPYSVPEQNLPTLSDDSHVTIHTIGDSLCATYAESDMLRGWGQLIGKRFDSNNVTVDNSLARSGMTAEEFIYGGRFDQLLAKLQPGDYVFIQLATNDFTRFTKDEFKNLLMQFVLGSREKGAIPVFVTSPEKLTCATDNRGEDGRYETVETLNGYPEVMREIGRERNVPVIDLNAATAELMSELGRTGTEALGYYVEDTVHFTEAGAEYLCDVISNGAAELKLPVARFLIND</sequence>
<evidence type="ECO:0000256" key="1">
    <source>
        <dbReference type="ARBA" id="ARBA00008668"/>
    </source>
</evidence>
<dbReference type="Proteomes" id="UP000824165">
    <property type="component" value="Unassembled WGS sequence"/>
</dbReference>
<evidence type="ECO:0000313" key="5">
    <source>
        <dbReference type="EMBL" id="HIT85770.1"/>
    </source>
</evidence>
<dbReference type="PROSITE" id="PS51257">
    <property type="entry name" value="PROKAR_LIPOPROTEIN"/>
    <property type="match status" value="1"/>
</dbReference>
<dbReference type="PANTHER" id="PTHR43695">
    <property type="entry name" value="PUTATIVE (AFU_ORTHOLOGUE AFUA_2G17250)-RELATED"/>
    <property type="match status" value="1"/>
</dbReference>
<dbReference type="InterPro" id="IPR036514">
    <property type="entry name" value="SGNH_hydro_sf"/>
</dbReference>
<gene>
    <name evidence="5" type="ORF">IAA60_07700</name>
</gene>
<organism evidence="5 6">
    <name type="scientific">Candidatus Ornithomonoglobus intestinigallinarum</name>
    <dbReference type="NCBI Taxonomy" id="2840894"/>
    <lineage>
        <taxon>Bacteria</taxon>
        <taxon>Bacillati</taxon>
        <taxon>Bacillota</taxon>
        <taxon>Clostridia</taxon>
        <taxon>Candidatus Ornithomonoglobus</taxon>
    </lineage>
</organism>
<dbReference type="InterPro" id="IPR013830">
    <property type="entry name" value="SGNH_hydro"/>
</dbReference>
<reference evidence="5" key="2">
    <citation type="journal article" date="2021" name="PeerJ">
        <title>Extensive microbial diversity within the chicken gut microbiome revealed by metagenomics and culture.</title>
        <authorList>
            <person name="Gilroy R."/>
            <person name="Ravi A."/>
            <person name="Getino M."/>
            <person name="Pursley I."/>
            <person name="Horton D.L."/>
            <person name="Alikhan N.F."/>
            <person name="Baker D."/>
            <person name="Gharbi K."/>
            <person name="Hall N."/>
            <person name="Watson M."/>
            <person name="Adriaenssens E.M."/>
            <person name="Foster-Nyarko E."/>
            <person name="Jarju S."/>
            <person name="Secka A."/>
            <person name="Antonio M."/>
            <person name="Oren A."/>
            <person name="Chaudhuri R.R."/>
            <person name="La Ragione R."/>
            <person name="Hildebrand F."/>
            <person name="Pallen M.J."/>
        </authorList>
    </citation>
    <scope>NUCLEOTIDE SEQUENCE</scope>
    <source>
        <strain evidence="5">CHK181-108</strain>
    </source>
</reference>
<dbReference type="GO" id="GO:0016787">
    <property type="term" value="F:hydrolase activity"/>
    <property type="evidence" value="ECO:0007669"/>
    <property type="project" value="UniProtKB-KW"/>
</dbReference>
<feature type="domain" description="SGNH hydrolase-type esterase" evidence="4">
    <location>
        <begin position="958"/>
        <end position="1142"/>
    </location>
</feature>
<proteinExistence type="inferred from homology"/>
<dbReference type="SUPFAM" id="SSF52266">
    <property type="entry name" value="SGNH hydrolase"/>
    <property type="match status" value="1"/>
</dbReference>
<dbReference type="Pfam" id="PF13472">
    <property type="entry name" value="Lipase_GDSL_2"/>
    <property type="match status" value="1"/>
</dbReference>
<dbReference type="AlphaFoldDB" id="A0A9D1KQK8"/>